<dbReference type="PANTHER" id="PTHR22803">
    <property type="entry name" value="MANNOSE, PHOSPHOLIPASE, LECTIN RECEPTOR RELATED"/>
    <property type="match status" value="1"/>
</dbReference>
<dbReference type="Gene3D" id="3.10.100.10">
    <property type="entry name" value="Mannose-Binding Protein A, subunit A"/>
    <property type="match status" value="1"/>
</dbReference>
<dbReference type="SMART" id="SM00034">
    <property type="entry name" value="CLECT"/>
    <property type="match status" value="1"/>
</dbReference>
<name>A0A2C9M8Y8_BIOGL</name>
<evidence type="ECO:0000313" key="5">
    <source>
        <dbReference type="Proteomes" id="UP000076420"/>
    </source>
</evidence>
<accession>A0A2C9M8Y8</accession>
<feature type="transmembrane region" description="Helical" evidence="2">
    <location>
        <begin position="103"/>
        <end position="129"/>
    </location>
</feature>
<protein>
    <recommendedName>
        <fullName evidence="3">C-type lectin domain-containing protein</fullName>
    </recommendedName>
</protein>
<dbReference type="InterPro" id="IPR016187">
    <property type="entry name" value="CTDL_fold"/>
</dbReference>
<dbReference type="VEuPathDB" id="VectorBase:BGLB039813"/>
<dbReference type="Pfam" id="PF00059">
    <property type="entry name" value="Lectin_C"/>
    <property type="match status" value="1"/>
</dbReference>
<keyword evidence="2" id="KW-0812">Transmembrane</keyword>
<keyword evidence="2" id="KW-0472">Membrane</keyword>
<dbReference type="Proteomes" id="UP000076420">
    <property type="component" value="Unassembled WGS sequence"/>
</dbReference>
<dbReference type="OrthoDB" id="6271941at2759"/>
<gene>
    <name evidence="4" type="primary">106054012</name>
</gene>
<reference evidence="4" key="1">
    <citation type="submission" date="2020-05" db="UniProtKB">
        <authorList>
            <consortium name="EnsemblMetazoa"/>
        </authorList>
    </citation>
    <scope>IDENTIFICATION</scope>
    <source>
        <strain evidence="4">BB02</strain>
    </source>
</reference>
<evidence type="ECO:0000313" key="4">
    <source>
        <dbReference type="EnsemblMetazoa" id="BGLB039813-PA"/>
    </source>
</evidence>
<dbReference type="PROSITE" id="PS50041">
    <property type="entry name" value="C_TYPE_LECTIN_2"/>
    <property type="match status" value="1"/>
</dbReference>
<evidence type="ECO:0000259" key="3">
    <source>
        <dbReference type="PROSITE" id="PS50041"/>
    </source>
</evidence>
<dbReference type="SUPFAM" id="SSF56436">
    <property type="entry name" value="C-type lectin-like"/>
    <property type="match status" value="1"/>
</dbReference>
<feature type="region of interest" description="Disordered" evidence="1">
    <location>
        <begin position="1"/>
        <end position="43"/>
    </location>
</feature>
<sequence>MTTNRDKNSRPLPKVSETFPASRPPYNNVTNQHGAANMTSNSKLASNERPVYMDIPELQQRRPEPGAYSQLSVVDHYEMLAPAESSRVKSTPQTPQKVVTKKCVCLAVGCILFCLVVVLASSLATLFVLRNNLDLNLNTKFSSLVNFQSAIKMELIQSIQSLCSNYNETTDLTILYSDTCYCLYRKQLTWDSAREFCLSKGPGVHLAEIYDKKTNDYLIPILQASQTNTGIWLGGSDLVKEGVWLWNYTKIPIETFNPTQWALNEPSNFRFRFTLEEHCLEVFNHTAPIFMWNDHSCTKDNVKPFLCQSPKIGSRCFC</sequence>
<dbReference type="KEGG" id="bgt:106054012"/>
<evidence type="ECO:0000256" key="2">
    <source>
        <dbReference type="SAM" id="Phobius"/>
    </source>
</evidence>
<keyword evidence="2" id="KW-1133">Transmembrane helix</keyword>
<dbReference type="VEuPathDB" id="VectorBase:BGLAX_036137"/>
<dbReference type="CDD" id="cd00037">
    <property type="entry name" value="CLECT"/>
    <property type="match status" value="1"/>
</dbReference>
<dbReference type="InterPro" id="IPR001304">
    <property type="entry name" value="C-type_lectin-like"/>
</dbReference>
<proteinExistence type="predicted"/>
<evidence type="ECO:0000256" key="1">
    <source>
        <dbReference type="SAM" id="MobiDB-lite"/>
    </source>
</evidence>
<dbReference type="InterPro" id="IPR016186">
    <property type="entry name" value="C-type_lectin-like/link_sf"/>
</dbReference>
<feature type="domain" description="C-type lectin" evidence="3">
    <location>
        <begin position="176"/>
        <end position="299"/>
    </location>
</feature>
<dbReference type="InterPro" id="IPR050111">
    <property type="entry name" value="C-type_lectin/snaclec_domain"/>
</dbReference>
<feature type="compositionally biased region" description="Polar residues" evidence="1">
    <location>
        <begin position="25"/>
        <end position="43"/>
    </location>
</feature>
<dbReference type="AlphaFoldDB" id="A0A2C9M8Y8"/>
<dbReference type="EnsemblMetazoa" id="BGLB039813-RA">
    <property type="protein sequence ID" value="BGLB039813-PA"/>
    <property type="gene ID" value="BGLB039813"/>
</dbReference>
<organism evidence="4 5">
    <name type="scientific">Biomphalaria glabrata</name>
    <name type="common">Bloodfluke planorb</name>
    <name type="synonym">Freshwater snail</name>
    <dbReference type="NCBI Taxonomy" id="6526"/>
    <lineage>
        <taxon>Eukaryota</taxon>
        <taxon>Metazoa</taxon>
        <taxon>Spiralia</taxon>
        <taxon>Lophotrochozoa</taxon>
        <taxon>Mollusca</taxon>
        <taxon>Gastropoda</taxon>
        <taxon>Heterobranchia</taxon>
        <taxon>Euthyneura</taxon>
        <taxon>Panpulmonata</taxon>
        <taxon>Hygrophila</taxon>
        <taxon>Lymnaeoidea</taxon>
        <taxon>Planorbidae</taxon>
        <taxon>Biomphalaria</taxon>
    </lineage>
</organism>